<keyword evidence="2" id="KW-1185">Reference proteome</keyword>
<dbReference type="CDD" id="cd19958">
    <property type="entry name" value="pyocin_knob"/>
    <property type="match status" value="1"/>
</dbReference>
<dbReference type="EMBL" id="BEXA01000008">
    <property type="protein sequence ID" value="GAY74299.1"/>
    <property type="molecule type" value="Genomic_DNA"/>
</dbReference>
<reference evidence="1 2" key="1">
    <citation type="submission" date="2017-11" db="EMBL/GenBank/DDBJ databases">
        <title>Draft Genome Sequence of Lactobacillus curieae NBRC 111893 isolated from Koso, a Japanese sugar-Vegetable Fermented Beverage.</title>
        <authorList>
            <person name="Chiou T.Y."/>
            <person name="Oshima K."/>
            <person name="Suda W."/>
            <person name="Hattori M."/>
            <person name="Takahashi T."/>
        </authorList>
    </citation>
    <scope>NUCLEOTIDE SEQUENCE [LARGE SCALE GENOMIC DNA]</scope>
    <source>
        <strain evidence="1 2">NBRC111893</strain>
    </source>
</reference>
<proteinExistence type="predicted"/>
<evidence type="ECO:0000313" key="1">
    <source>
        <dbReference type="EMBL" id="GAY74299.1"/>
    </source>
</evidence>
<gene>
    <name evidence="1" type="ORF">NBRC111893_2445</name>
</gene>
<evidence type="ECO:0000313" key="2">
    <source>
        <dbReference type="Proteomes" id="UP000286974"/>
    </source>
</evidence>
<dbReference type="RefSeq" id="WP_125008963.1">
    <property type="nucleotide sequence ID" value="NZ_BEXA01000008.1"/>
</dbReference>
<accession>A0A401FPI3</accession>
<dbReference type="OrthoDB" id="2300510at2"/>
<sequence>MATENVGIITNAGKNLINRVNAGETSIHYTKIVFSTDDLSDMQDAQIKELVTIQTQNVTVAPPTVTLIDTTGETKIRAIGLNHINGNDKADLTDGIYVKTYGIFAKDDSGKEILYSVSVTTHPDYLPAYDGMIVQAITYSYTCSISDTDKVEFTDSKDVLITLDDLNEKTSGFVKSSDLQNYATKADVNGLATTEYVDQALQNNKLPTDIMTTDTVQKVTSTKTFQAEPISSDGSGYLTSNSTKNWQKFKISDDSGMAFLSTADVNTLTNPGIYFTKNPTHVPDTGAWWFIIVFVSPDTSTTVVKQKAYGDNYDMEWDRTSRNGTWSTWSKRPSGIDLQNALKPYATSDSITAINNVINALPSQVISDTRTVAWTPKQYMDNGRKETREFKNNSVVGLPGSGYSEVWTDTPWDNNSGGFPTQVAKDTNKLEFYLRIGTSDTDWGNWQKITPSQVMMINSDNKTVTANGQTGIWVDEDYINNLTNTITNQVLNSIVDPTTHKAKLRWILHLEI</sequence>
<name>A0A401FPI3_9LACO</name>
<comment type="caution">
    <text evidence="1">The sequence shown here is derived from an EMBL/GenBank/DDBJ whole genome shotgun (WGS) entry which is preliminary data.</text>
</comment>
<organism evidence="1 2">
    <name type="scientific">Lentilactobacillus kosonis</name>
    <dbReference type="NCBI Taxonomy" id="2810561"/>
    <lineage>
        <taxon>Bacteria</taxon>
        <taxon>Bacillati</taxon>
        <taxon>Bacillota</taxon>
        <taxon>Bacilli</taxon>
        <taxon>Lactobacillales</taxon>
        <taxon>Lactobacillaceae</taxon>
        <taxon>Lentilactobacillus</taxon>
    </lineage>
</organism>
<protein>
    <submittedName>
        <fullName evidence="1">Uncharacterized protein</fullName>
    </submittedName>
</protein>
<dbReference type="AlphaFoldDB" id="A0A401FPI3"/>
<dbReference type="Proteomes" id="UP000286974">
    <property type="component" value="Unassembled WGS sequence"/>
</dbReference>